<reference evidence="12 13" key="1">
    <citation type="submission" date="2017-08" db="EMBL/GenBank/DDBJ databases">
        <title>Substantial Increase in Enzyme Production by Combined Drug-Resistance Mutations in Paenibacillus agaridevorans.</title>
        <authorList>
            <person name="Tanaka Y."/>
            <person name="Funane K."/>
            <person name="Hosaka T."/>
            <person name="Shiwa Y."/>
            <person name="Fujita N."/>
            <person name="Miyazaki T."/>
            <person name="Yoshikawa H."/>
            <person name="Murakami K."/>
            <person name="Kasahara K."/>
            <person name="Inaoka T."/>
            <person name="Hiraga Y."/>
            <person name="Ochi K."/>
        </authorList>
    </citation>
    <scope>NUCLEOTIDE SEQUENCE [LARGE SCALE GENOMIC DNA]</scope>
    <source>
        <strain evidence="12 13">T-3040</strain>
    </source>
</reference>
<dbReference type="AlphaFoldDB" id="A0A2R5F414"/>
<gene>
    <name evidence="12" type="ORF">PAT3040_06081</name>
</gene>
<dbReference type="InterPro" id="IPR018060">
    <property type="entry name" value="HTH_AraC"/>
</dbReference>
<keyword evidence="5" id="KW-0805">Transcription regulation</keyword>
<keyword evidence="8" id="KW-0175">Coiled coil</keyword>
<evidence type="ECO:0000256" key="4">
    <source>
        <dbReference type="ARBA" id="ARBA00022729"/>
    </source>
</evidence>
<dbReference type="SUPFAM" id="SSF46689">
    <property type="entry name" value="Homeodomain-like"/>
    <property type="match status" value="2"/>
</dbReference>
<keyword evidence="6" id="KW-0238">DNA-binding</keyword>
<dbReference type="SUPFAM" id="SSF53807">
    <property type="entry name" value="Helical backbone' metal receptor"/>
    <property type="match status" value="1"/>
</dbReference>
<name>A0A2R5F414_9BACL</name>
<evidence type="ECO:0000259" key="11">
    <source>
        <dbReference type="PROSITE" id="PS50983"/>
    </source>
</evidence>
<evidence type="ECO:0000256" key="6">
    <source>
        <dbReference type="ARBA" id="ARBA00023125"/>
    </source>
</evidence>
<evidence type="ECO:0000256" key="9">
    <source>
        <dbReference type="SAM" id="MobiDB-lite"/>
    </source>
</evidence>
<dbReference type="InterPro" id="IPR002491">
    <property type="entry name" value="ABC_transptr_periplasmic_BD"/>
</dbReference>
<evidence type="ECO:0000259" key="10">
    <source>
        <dbReference type="PROSITE" id="PS01124"/>
    </source>
</evidence>
<feature type="domain" description="HTH araC/xylS-type" evidence="10">
    <location>
        <begin position="186"/>
        <end position="284"/>
    </location>
</feature>
<accession>A0A2R5F414</accession>
<dbReference type="PANTHER" id="PTHR30532">
    <property type="entry name" value="IRON III DICITRATE-BINDING PERIPLASMIC PROTEIN"/>
    <property type="match status" value="1"/>
</dbReference>
<evidence type="ECO:0000256" key="2">
    <source>
        <dbReference type="ARBA" id="ARBA00008814"/>
    </source>
</evidence>
<keyword evidence="7" id="KW-0804">Transcription</keyword>
<feature type="coiled-coil region" evidence="8">
    <location>
        <begin position="510"/>
        <end position="537"/>
    </location>
</feature>
<keyword evidence="4" id="KW-0732">Signal</keyword>
<comment type="subcellular location">
    <subcellularLocation>
        <location evidence="1">Cell envelope</location>
    </subcellularLocation>
</comment>
<evidence type="ECO:0000256" key="1">
    <source>
        <dbReference type="ARBA" id="ARBA00004196"/>
    </source>
</evidence>
<dbReference type="Gene3D" id="3.40.50.1980">
    <property type="entry name" value="Nitrogenase molybdenum iron protein domain"/>
    <property type="match status" value="2"/>
</dbReference>
<dbReference type="PANTHER" id="PTHR30532:SF1">
    <property type="entry name" value="IRON(3+)-HYDROXAMATE-BINDING PROTEIN FHUD"/>
    <property type="match status" value="1"/>
</dbReference>
<organism evidence="12 13">
    <name type="scientific">Paenibacillus agaridevorans</name>
    <dbReference type="NCBI Taxonomy" id="171404"/>
    <lineage>
        <taxon>Bacteria</taxon>
        <taxon>Bacillati</taxon>
        <taxon>Bacillota</taxon>
        <taxon>Bacilli</taxon>
        <taxon>Bacillales</taxon>
        <taxon>Paenibacillaceae</taxon>
        <taxon>Paenibacillus</taxon>
    </lineage>
</organism>
<evidence type="ECO:0000313" key="13">
    <source>
        <dbReference type="Proteomes" id="UP000245202"/>
    </source>
</evidence>
<evidence type="ECO:0000256" key="8">
    <source>
        <dbReference type="SAM" id="Coils"/>
    </source>
</evidence>
<dbReference type="CDD" id="cd01146">
    <property type="entry name" value="FhuD"/>
    <property type="match status" value="1"/>
</dbReference>
<feature type="compositionally biased region" description="Low complexity" evidence="9">
    <location>
        <begin position="361"/>
        <end position="379"/>
    </location>
</feature>
<protein>
    <recommendedName>
        <fullName evidence="14">Fe3+-hydroxamate ABC transporter substrate-binding protein</fullName>
    </recommendedName>
</protein>
<comment type="similarity">
    <text evidence="2">Belongs to the bacterial solute-binding protein 8 family.</text>
</comment>
<dbReference type="PROSITE" id="PS50983">
    <property type="entry name" value="FE_B12_PBP"/>
    <property type="match status" value="1"/>
</dbReference>
<dbReference type="PROSITE" id="PS01124">
    <property type="entry name" value="HTH_ARAC_FAMILY_2"/>
    <property type="match status" value="1"/>
</dbReference>
<proteinExistence type="inferred from homology"/>
<comment type="caution">
    <text evidence="12">The sequence shown here is derived from an EMBL/GenBank/DDBJ whole genome shotgun (WGS) entry which is preliminary data.</text>
</comment>
<dbReference type="GO" id="GO:0043565">
    <property type="term" value="F:sequence-specific DNA binding"/>
    <property type="evidence" value="ECO:0007669"/>
    <property type="project" value="InterPro"/>
</dbReference>
<dbReference type="Pfam" id="PF12833">
    <property type="entry name" value="HTH_18"/>
    <property type="match status" value="1"/>
</dbReference>
<evidence type="ECO:0000256" key="7">
    <source>
        <dbReference type="ARBA" id="ARBA00023163"/>
    </source>
</evidence>
<dbReference type="PRINTS" id="PR00032">
    <property type="entry name" value="HTHARAC"/>
</dbReference>
<dbReference type="GO" id="GO:0030288">
    <property type="term" value="C:outer membrane-bounded periplasmic space"/>
    <property type="evidence" value="ECO:0007669"/>
    <property type="project" value="TreeGrafter"/>
</dbReference>
<dbReference type="InterPro" id="IPR020449">
    <property type="entry name" value="Tscrpt_reg_AraC-type_HTH"/>
</dbReference>
<dbReference type="GO" id="GO:1901678">
    <property type="term" value="P:iron coordination entity transport"/>
    <property type="evidence" value="ECO:0007669"/>
    <property type="project" value="UniProtKB-ARBA"/>
</dbReference>
<dbReference type="EMBL" id="BDQX01000394">
    <property type="protein sequence ID" value="GBG11283.1"/>
    <property type="molecule type" value="Genomic_DNA"/>
</dbReference>
<dbReference type="SMART" id="SM00342">
    <property type="entry name" value="HTH_ARAC"/>
    <property type="match status" value="1"/>
</dbReference>
<dbReference type="Pfam" id="PF01497">
    <property type="entry name" value="Peripla_BP_2"/>
    <property type="match status" value="1"/>
</dbReference>
<keyword evidence="3" id="KW-0813">Transport</keyword>
<dbReference type="GO" id="GO:0003700">
    <property type="term" value="F:DNA-binding transcription factor activity"/>
    <property type="evidence" value="ECO:0007669"/>
    <property type="project" value="InterPro"/>
</dbReference>
<dbReference type="InterPro" id="IPR051313">
    <property type="entry name" value="Bact_iron-sidero_bind"/>
</dbReference>
<dbReference type="Gene3D" id="1.10.10.60">
    <property type="entry name" value="Homeodomain-like"/>
    <property type="match status" value="1"/>
</dbReference>
<keyword evidence="13" id="KW-1185">Reference proteome</keyword>
<sequence length="662" mass="73428">MVMEGNRGISLEEHLKLWNHSAIRVLDIRRSRIGPEEKRASFRMPASGFLLIHQGCADIYIDERRHSVRGAYACHAGKGSLLDIVQVREAVQYDLIFYKAAPAPPHRKELAAVLKKNSPFQSSYGFVPGYPLALYAKSEQMLGLWQAPSALDRFHVRALFHQLVYEMLRQVHEQGGTDVYRPDLVARAVRYLKDHYAEPLGLQELATVLEAGPRQLQRQFKKRHRVGPMEYLIGIRMDQAQAMLMGTQATLREIAEATGYSDSYYFSRAFKKHYGISPLQCRRSCRISASGLSPNPIGEAAKLPYSDVDSANHYQYPSGGEWQVIKRTKSMLAVSLILSLALILGACSGGNGGARSNTNEGASPTSTASSTAAPGPAQAEQAGYPVTIKHLKDDIVLEQKPERIAVLDTKFVDQLIALQEQPAGSVTAAGSSEDFPEYLADQLADVKVLGTRDEPNLEAIVAMDPDLIIITGFQEKIYDSVSKIAPTIVLDFDEDWKDTLVTFGKIVGKEQAAADVLKAYQEKVSSLKEKLQDKMNGESIALLRPRDGGIRVHTPDHRTGAILYRDLGLIAPKAVTEVDDTAYQIALEALPGVGADHYFLLTDDMFKEEAEEYQKTETWQSLEPVKHNRIYNVDTTLWIAYYGPIAINMIVDQVGETLLGDH</sequence>
<evidence type="ECO:0000313" key="12">
    <source>
        <dbReference type="EMBL" id="GBG11283.1"/>
    </source>
</evidence>
<feature type="region of interest" description="Disordered" evidence="9">
    <location>
        <begin position="355"/>
        <end position="379"/>
    </location>
</feature>
<dbReference type="PROSITE" id="PS00041">
    <property type="entry name" value="HTH_ARAC_FAMILY_1"/>
    <property type="match status" value="1"/>
</dbReference>
<evidence type="ECO:0000256" key="3">
    <source>
        <dbReference type="ARBA" id="ARBA00022448"/>
    </source>
</evidence>
<evidence type="ECO:0000256" key="5">
    <source>
        <dbReference type="ARBA" id="ARBA00023015"/>
    </source>
</evidence>
<feature type="domain" description="Fe/B12 periplasmic-binding" evidence="11">
    <location>
        <begin position="403"/>
        <end position="662"/>
    </location>
</feature>
<dbReference type="InterPro" id="IPR009057">
    <property type="entry name" value="Homeodomain-like_sf"/>
</dbReference>
<evidence type="ECO:0008006" key="14">
    <source>
        <dbReference type="Google" id="ProtNLM"/>
    </source>
</evidence>
<dbReference type="InterPro" id="IPR018062">
    <property type="entry name" value="HTH_AraC-typ_CS"/>
</dbReference>
<dbReference type="Proteomes" id="UP000245202">
    <property type="component" value="Unassembled WGS sequence"/>
</dbReference>